<proteinExistence type="predicted"/>
<feature type="region of interest" description="Disordered" evidence="2">
    <location>
        <begin position="60"/>
        <end position="99"/>
    </location>
</feature>
<evidence type="ECO:0000313" key="4">
    <source>
        <dbReference type="Proteomes" id="UP000266841"/>
    </source>
</evidence>
<organism evidence="3 4">
    <name type="scientific">Thalassiosira oceanica</name>
    <name type="common">Marine diatom</name>
    <dbReference type="NCBI Taxonomy" id="159749"/>
    <lineage>
        <taxon>Eukaryota</taxon>
        <taxon>Sar</taxon>
        <taxon>Stramenopiles</taxon>
        <taxon>Ochrophyta</taxon>
        <taxon>Bacillariophyta</taxon>
        <taxon>Coscinodiscophyceae</taxon>
        <taxon>Thalassiosirophycidae</taxon>
        <taxon>Thalassiosirales</taxon>
        <taxon>Thalassiosiraceae</taxon>
        <taxon>Thalassiosira</taxon>
    </lineage>
</organism>
<dbReference type="eggNOG" id="ENOG502T1WY">
    <property type="taxonomic scope" value="Eukaryota"/>
</dbReference>
<dbReference type="EMBL" id="AGNL01014086">
    <property type="protein sequence ID" value="EJK66881.1"/>
    <property type="molecule type" value="Genomic_DNA"/>
</dbReference>
<reference evidence="3 4" key="1">
    <citation type="journal article" date="2012" name="Genome Biol.">
        <title>Genome and low-iron response of an oceanic diatom adapted to chronic iron limitation.</title>
        <authorList>
            <person name="Lommer M."/>
            <person name="Specht M."/>
            <person name="Roy A.S."/>
            <person name="Kraemer L."/>
            <person name="Andreson R."/>
            <person name="Gutowska M.A."/>
            <person name="Wolf J."/>
            <person name="Bergner S.V."/>
            <person name="Schilhabel M.B."/>
            <person name="Klostermeier U.C."/>
            <person name="Beiko R.G."/>
            <person name="Rosenstiel P."/>
            <person name="Hippler M."/>
            <person name="Laroche J."/>
        </authorList>
    </citation>
    <scope>NUCLEOTIDE SEQUENCE [LARGE SCALE GENOMIC DNA]</scope>
    <source>
        <strain evidence="3 4">CCMP1005</strain>
    </source>
</reference>
<evidence type="ECO:0000256" key="1">
    <source>
        <dbReference type="SAM" id="Coils"/>
    </source>
</evidence>
<gene>
    <name evidence="3" type="ORF">THAOC_12152</name>
</gene>
<sequence length="576" mass="64817">MPTIKLTDAEVEGRRRLLLEFIDRLRTEEEARQYIAAVRLLVDVSDELEAQALAAFHDAGQGLGPVPAAATTSDGWQQDDSECSDARDRDRAEAPTSDAASQFKHIMVKGGHARDIASGGNEPDSGEYRFGSGLKMLAQRFKSPHPVRAKSAPRREVLTAPVMEERQETFAERFDEISTPKEIMIPIHKVGSSDESKLRDAERRINVLEKRLQIVKESGDDVIKSLNEEINDLTESSARSEAAMITELSRLDSQRRADRAEFEKRIQQWIVHDKNRKEEVEEYERRISSLLEIVHQMDSENEGSFRGKANREAEEEMRKDLTHYIELLRKPSVKRAVNDSFDLLNADPASADDLVRYYQDHPELKEFTLKAELPRMHYEVLLTDRKLVDKDEIREYLKDNLGDETEVLIRAANQSILADPVAIMTCDGAGKLVHDGMFHSTAIAKSCSFRLDLRRPGENRVKVICELAICVPSGDDETKEEKSPNATLELASANLLIEFSPSPTSTPSGPLVKYQLLDINITICEYNEGNDARALSTAAAALARDRGNFAKQAKSSEKRQGVRDRFLSKVKQSGIW</sequence>
<comment type="caution">
    <text evidence="3">The sequence shown here is derived from an EMBL/GenBank/DDBJ whole genome shotgun (WGS) entry which is preliminary data.</text>
</comment>
<dbReference type="OrthoDB" id="49248at2759"/>
<dbReference type="AlphaFoldDB" id="K0T0R3"/>
<feature type="coiled-coil region" evidence="1">
    <location>
        <begin position="198"/>
        <end position="243"/>
    </location>
</feature>
<evidence type="ECO:0000313" key="3">
    <source>
        <dbReference type="EMBL" id="EJK66881.1"/>
    </source>
</evidence>
<accession>K0T0R3</accession>
<keyword evidence="4" id="KW-1185">Reference proteome</keyword>
<feature type="compositionally biased region" description="Basic and acidic residues" evidence="2">
    <location>
        <begin position="84"/>
        <end position="93"/>
    </location>
</feature>
<protein>
    <submittedName>
        <fullName evidence="3">Uncharacterized protein</fullName>
    </submittedName>
</protein>
<name>K0T0R3_THAOC</name>
<keyword evidence="1" id="KW-0175">Coiled coil</keyword>
<evidence type="ECO:0000256" key="2">
    <source>
        <dbReference type="SAM" id="MobiDB-lite"/>
    </source>
</evidence>
<dbReference type="Proteomes" id="UP000266841">
    <property type="component" value="Unassembled WGS sequence"/>
</dbReference>